<protein>
    <submittedName>
        <fullName evidence="1">Protein of unassigned function</fullName>
    </submittedName>
</protein>
<gene>
    <name evidence="1" type="ORF">MOC_1093</name>
</gene>
<evidence type="ECO:0000313" key="1">
    <source>
        <dbReference type="EMBL" id="AIQ88848.1"/>
    </source>
</evidence>
<dbReference type="EMBL" id="CP003811">
    <property type="protein sequence ID" value="AIQ88848.1"/>
    <property type="molecule type" value="Genomic_DNA"/>
</dbReference>
<proteinExistence type="predicted"/>
<dbReference type="KEGG" id="mor:MOC_1093"/>
<accession>A0A089NSL6</accession>
<sequence length="45" mass="4770">MVEGPRRGHEPCACATARHPRSIAGSGTVGEALRSLANRRGRAWA</sequence>
<evidence type="ECO:0000313" key="2">
    <source>
        <dbReference type="Proteomes" id="UP000029492"/>
    </source>
</evidence>
<dbReference type="STRING" id="693986.MOC_1093"/>
<organism evidence="1 2">
    <name type="scientific">Methylobacterium oryzae CBMB20</name>
    <dbReference type="NCBI Taxonomy" id="693986"/>
    <lineage>
        <taxon>Bacteria</taxon>
        <taxon>Pseudomonadati</taxon>
        <taxon>Pseudomonadota</taxon>
        <taxon>Alphaproteobacteria</taxon>
        <taxon>Hyphomicrobiales</taxon>
        <taxon>Methylobacteriaceae</taxon>
        <taxon>Methylobacterium</taxon>
    </lineage>
</organism>
<dbReference type="Proteomes" id="UP000029492">
    <property type="component" value="Chromosome"/>
</dbReference>
<dbReference type="HOGENOM" id="CLU_3201938_0_0_5"/>
<name>A0A089NSL6_9HYPH</name>
<keyword evidence="2" id="KW-1185">Reference proteome</keyword>
<dbReference type="AlphaFoldDB" id="A0A089NSL6"/>
<reference evidence="1 2" key="1">
    <citation type="journal article" date="2014" name="PLoS ONE">
        <title>Genome Information of Methylobacterium oryzae, a Plant-Probiotic Methylotroph in the Phyllosphere.</title>
        <authorList>
            <person name="Kwak M.J."/>
            <person name="Jeong H."/>
            <person name="Madhaiyan M."/>
            <person name="Lee Y."/>
            <person name="Sa T.M."/>
            <person name="Oh T.K."/>
            <person name="Kim J.F."/>
        </authorList>
    </citation>
    <scope>NUCLEOTIDE SEQUENCE [LARGE SCALE GENOMIC DNA]</scope>
    <source>
        <strain evidence="1 2">CBMB20</strain>
    </source>
</reference>